<name>A0A1Q9BSN1_SYMMI</name>
<gene>
    <name evidence="2" type="ORF">AK812_SmicGene47005</name>
</gene>
<keyword evidence="3" id="KW-1185">Reference proteome</keyword>
<dbReference type="EMBL" id="LSRX01004985">
    <property type="protein sequence ID" value="OLP73679.1"/>
    <property type="molecule type" value="Genomic_DNA"/>
</dbReference>
<feature type="region of interest" description="Disordered" evidence="1">
    <location>
        <begin position="39"/>
        <end position="144"/>
    </location>
</feature>
<feature type="compositionally biased region" description="Basic and acidic residues" evidence="1">
    <location>
        <begin position="72"/>
        <end position="84"/>
    </location>
</feature>
<dbReference type="AlphaFoldDB" id="A0A1Q9BSN1"/>
<evidence type="ECO:0000313" key="3">
    <source>
        <dbReference type="Proteomes" id="UP000186817"/>
    </source>
</evidence>
<evidence type="ECO:0000256" key="1">
    <source>
        <dbReference type="SAM" id="MobiDB-lite"/>
    </source>
</evidence>
<evidence type="ECO:0000313" key="2">
    <source>
        <dbReference type="EMBL" id="OLP73679.1"/>
    </source>
</evidence>
<feature type="region of interest" description="Disordered" evidence="1">
    <location>
        <begin position="156"/>
        <end position="180"/>
    </location>
</feature>
<sequence length="252" mass="26808">MNSNPPQGVDPSQMDTLVQDVANPALSGASLDGVTFEISDEEDEEDRLASVDMETVHYEAMQDEEPNAAPESAHETLEPSDSHPAEPNASEAEIVAPPAVPLHASASAKEDKPVESDGESVSNFQGAPSRLEQHEIANTTDGDEEAAAVVVVGAAAEASDTIEKTEASKKGKNKRQDKTSEVAGVALDQWRAIRDTFASKIHLNVLSPSSHQATKNAKKNNNSLSYDHYVGIAKKSAVEYLMCNGLETEAAE</sequence>
<organism evidence="2 3">
    <name type="scientific">Symbiodinium microadriaticum</name>
    <name type="common">Dinoflagellate</name>
    <name type="synonym">Zooxanthella microadriatica</name>
    <dbReference type="NCBI Taxonomy" id="2951"/>
    <lineage>
        <taxon>Eukaryota</taxon>
        <taxon>Sar</taxon>
        <taxon>Alveolata</taxon>
        <taxon>Dinophyceae</taxon>
        <taxon>Suessiales</taxon>
        <taxon>Symbiodiniaceae</taxon>
        <taxon>Symbiodinium</taxon>
    </lineage>
</organism>
<reference evidence="2 3" key="1">
    <citation type="submission" date="2016-02" db="EMBL/GenBank/DDBJ databases">
        <title>Genome analysis of coral dinoflagellate symbionts highlights evolutionary adaptations to a symbiotic lifestyle.</title>
        <authorList>
            <person name="Aranda M."/>
            <person name="Li Y."/>
            <person name="Liew Y.J."/>
            <person name="Baumgarten S."/>
            <person name="Simakov O."/>
            <person name="Wilson M."/>
            <person name="Piel J."/>
            <person name="Ashoor H."/>
            <person name="Bougouffa S."/>
            <person name="Bajic V.B."/>
            <person name="Ryu T."/>
            <person name="Ravasi T."/>
            <person name="Bayer T."/>
            <person name="Micklem G."/>
            <person name="Kim H."/>
            <person name="Bhak J."/>
            <person name="Lajeunesse T.C."/>
            <person name="Voolstra C.R."/>
        </authorList>
    </citation>
    <scope>NUCLEOTIDE SEQUENCE [LARGE SCALE GENOMIC DNA]</scope>
    <source>
        <strain evidence="2 3">CCMP2467</strain>
    </source>
</reference>
<feature type="compositionally biased region" description="Basic and acidic residues" evidence="1">
    <location>
        <begin position="161"/>
        <end position="180"/>
    </location>
</feature>
<comment type="caution">
    <text evidence="2">The sequence shown here is derived from an EMBL/GenBank/DDBJ whole genome shotgun (WGS) entry which is preliminary data.</text>
</comment>
<accession>A0A1Q9BSN1</accession>
<dbReference type="Proteomes" id="UP000186817">
    <property type="component" value="Unassembled WGS sequence"/>
</dbReference>
<protein>
    <submittedName>
        <fullName evidence="2">Uncharacterized protein</fullName>
    </submittedName>
</protein>
<dbReference type="OrthoDB" id="10338178at2759"/>
<proteinExistence type="predicted"/>